<proteinExistence type="predicted"/>
<accession>A0ABY7Q0S4</accession>
<protein>
    <submittedName>
        <fullName evidence="1">Uncharacterized protein</fullName>
    </submittedName>
</protein>
<gene>
    <name evidence="1" type="ORF">O1G21_10760</name>
</gene>
<keyword evidence="2" id="KW-1185">Reference proteome</keyword>
<name>A0ABY7Q0S4_9ACTN</name>
<dbReference type="RefSeq" id="WP_270142823.1">
    <property type="nucleotide sequence ID" value="NZ_CP115450.1"/>
</dbReference>
<dbReference type="EMBL" id="CP115450">
    <property type="protein sequence ID" value="WBP86278.1"/>
    <property type="molecule type" value="Genomic_DNA"/>
</dbReference>
<sequence length="204" mass="23436">MHVLVPDDPVFLAKFQSLEELLLRRLYRLQLADPECEEGRVVADAYDSWVRVLLKLPAWPRWQEDVSPPGALRTEYTLYGPRGTQLTSLYPVELDSADLEQLTLCLRAFLSAGADRGFEPRCTRREPERRGPELVHVFRRVMGVLLLPCPPELMHTLGRVREGAPAVTLSLKEEVQYRRYCTTVVRILSLGDQFAYQNHLAMYP</sequence>
<organism evidence="1 2">
    <name type="scientific">Kitasatospora cathayae</name>
    <dbReference type="NCBI Taxonomy" id="3004092"/>
    <lineage>
        <taxon>Bacteria</taxon>
        <taxon>Bacillati</taxon>
        <taxon>Actinomycetota</taxon>
        <taxon>Actinomycetes</taxon>
        <taxon>Kitasatosporales</taxon>
        <taxon>Streptomycetaceae</taxon>
        <taxon>Kitasatospora</taxon>
    </lineage>
</organism>
<evidence type="ECO:0000313" key="1">
    <source>
        <dbReference type="EMBL" id="WBP86278.1"/>
    </source>
</evidence>
<dbReference type="Proteomes" id="UP001212821">
    <property type="component" value="Chromosome"/>
</dbReference>
<reference evidence="2" key="1">
    <citation type="submission" date="2022-12" db="EMBL/GenBank/DDBJ databases">
        <authorList>
            <person name="Mo P."/>
        </authorList>
    </citation>
    <scope>NUCLEOTIDE SEQUENCE [LARGE SCALE GENOMIC DNA]</scope>
    <source>
        <strain evidence="2">HUAS 3-15</strain>
    </source>
</reference>
<evidence type="ECO:0000313" key="2">
    <source>
        <dbReference type="Proteomes" id="UP001212821"/>
    </source>
</evidence>